<accession>A0AAD5R0X6</accession>
<dbReference type="Proteomes" id="UP001196413">
    <property type="component" value="Unassembled WGS sequence"/>
</dbReference>
<evidence type="ECO:0000256" key="1">
    <source>
        <dbReference type="SAM" id="MobiDB-lite"/>
    </source>
</evidence>
<proteinExistence type="predicted"/>
<name>A0AAD5R0X6_PARTN</name>
<evidence type="ECO:0000313" key="3">
    <source>
        <dbReference type="Proteomes" id="UP001196413"/>
    </source>
</evidence>
<dbReference type="AlphaFoldDB" id="A0AAD5R0X6"/>
<keyword evidence="3" id="KW-1185">Reference proteome</keyword>
<feature type="compositionally biased region" description="Pro residues" evidence="1">
    <location>
        <begin position="12"/>
        <end position="22"/>
    </location>
</feature>
<evidence type="ECO:0000313" key="2">
    <source>
        <dbReference type="EMBL" id="KAJ1367391.1"/>
    </source>
</evidence>
<organism evidence="2 3">
    <name type="scientific">Parelaphostrongylus tenuis</name>
    <name type="common">Meningeal worm</name>
    <dbReference type="NCBI Taxonomy" id="148309"/>
    <lineage>
        <taxon>Eukaryota</taxon>
        <taxon>Metazoa</taxon>
        <taxon>Ecdysozoa</taxon>
        <taxon>Nematoda</taxon>
        <taxon>Chromadorea</taxon>
        <taxon>Rhabditida</taxon>
        <taxon>Rhabditina</taxon>
        <taxon>Rhabditomorpha</taxon>
        <taxon>Strongyloidea</taxon>
        <taxon>Metastrongylidae</taxon>
        <taxon>Parelaphostrongylus</taxon>
    </lineage>
</organism>
<reference evidence="2" key="1">
    <citation type="submission" date="2021-06" db="EMBL/GenBank/DDBJ databases">
        <title>Parelaphostrongylus tenuis whole genome reference sequence.</title>
        <authorList>
            <person name="Garwood T.J."/>
            <person name="Larsen P.A."/>
            <person name="Fountain-Jones N.M."/>
            <person name="Garbe J.R."/>
            <person name="Macchietto M.G."/>
            <person name="Kania S.A."/>
            <person name="Gerhold R.W."/>
            <person name="Richards J.E."/>
            <person name="Wolf T.M."/>
        </authorList>
    </citation>
    <scope>NUCLEOTIDE SEQUENCE</scope>
    <source>
        <strain evidence="2">MNPRO001-30</strain>
        <tissue evidence="2">Meninges</tissue>
    </source>
</reference>
<comment type="caution">
    <text evidence="2">The sequence shown here is derived from an EMBL/GenBank/DDBJ whole genome shotgun (WGS) entry which is preliminary data.</text>
</comment>
<gene>
    <name evidence="2" type="ORF">KIN20_028293</name>
</gene>
<feature type="region of interest" description="Disordered" evidence="1">
    <location>
        <begin position="1"/>
        <end position="22"/>
    </location>
</feature>
<protein>
    <submittedName>
        <fullName evidence="2">Uncharacterized protein</fullName>
    </submittedName>
</protein>
<dbReference type="EMBL" id="JAHQIW010005879">
    <property type="protein sequence ID" value="KAJ1367391.1"/>
    <property type="molecule type" value="Genomic_DNA"/>
</dbReference>
<sequence>MEGGRSPFVMLPVPPDPGIPPTPQIQLAHPMPPLRFLPPASLVEMPFAYALHMPIIHGNHPRPTKDIIVNRGRRGRAPTSLFPIRVFSEPCDRLLYVGSFMDGSLLLEKPSETTNDV</sequence>